<protein>
    <recommendedName>
        <fullName evidence="2">HAD family hydrolase</fullName>
    </recommendedName>
</protein>
<dbReference type="SFLD" id="SFLDG01129">
    <property type="entry name" value="C1.5:_HAD__Beta-PGM__Phosphata"/>
    <property type="match status" value="1"/>
</dbReference>
<dbReference type="SFLD" id="SFLDS00003">
    <property type="entry name" value="Haloacid_Dehalogenase"/>
    <property type="match status" value="1"/>
</dbReference>
<dbReference type="NCBIfam" id="TIGR01549">
    <property type="entry name" value="HAD-SF-IA-v1"/>
    <property type="match status" value="1"/>
</dbReference>
<dbReference type="PANTHER" id="PTHR46191">
    <property type="match status" value="1"/>
</dbReference>
<dbReference type="AlphaFoldDB" id="A0A381RVS3"/>
<dbReference type="Gene3D" id="1.10.150.720">
    <property type="entry name" value="Haloacid dehalogenase-like hydrolase"/>
    <property type="match status" value="1"/>
</dbReference>
<proteinExistence type="predicted"/>
<dbReference type="CDD" id="cd16415">
    <property type="entry name" value="HAD_dREG-2_like"/>
    <property type="match status" value="1"/>
</dbReference>
<evidence type="ECO:0008006" key="2">
    <source>
        <dbReference type="Google" id="ProtNLM"/>
    </source>
</evidence>
<dbReference type="InterPro" id="IPR044924">
    <property type="entry name" value="HAD-SF_hydro_IA_REG-2-like_cap"/>
</dbReference>
<feature type="non-terminal residue" evidence="1">
    <location>
        <position position="1"/>
    </location>
</feature>
<dbReference type="SUPFAM" id="SSF56784">
    <property type="entry name" value="HAD-like"/>
    <property type="match status" value="1"/>
</dbReference>
<dbReference type="EMBL" id="UINC01002370">
    <property type="protein sequence ID" value="SUZ95960.1"/>
    <property type="molecule type" value="Genomic_DNA"/>
</dbReference>
<dbReference type="InterPro" id="IPR036412">
    <property type="entry name" value="HAD-like_sf"/>
</dbReference>
<evidence type="ECO:0000313" key="1">
    <source>
        <dbReference type="EMBL" id="SUZ95960.1"/>
    </source>
</evidence>
<dbReference type="InterPro" id="IPR006439">
    <property type="entry name" value="HAD-SF_hydro_IA"/>
</dbReference>
<name>A0A381RVS3_9ZZZZ</name>
<dbReference type="Pfam" id="PF00702">
    <property type="entry name" value="Hydrolase"/>
    <property type="match status" value="1"/>
</dbReference>
<dbReference type="NCBIfam" id="TIGR01509">
    <property type="entry name" value="HAD-SF-IA-v3"/>
    <property type="match status" value="1"/>
</dbReference>
<organism evidence="1">
    <name type="scientific">marine metagenome</name>
    <dbReference type="NCBI Taxonomy" id="408172"/>
    <lineage>
        <taxon>unclassified sequences</taxon>
        <taxon>metagenomes</taxon>
        <taxon>ecological metagenomes</taxon>
    </lineage>
</organism>
<dbReference type="PANTHER" id="PTHR46191:SF2">
    <property type="entry name" value="HALOACID DEHALOGENASE-LIKE HYDROLASE DOMAIN-CONTAINING PROTEIN 3"/>
    <property type="match status" value="1"/>
</dbReference>
<sequence length="243" mass="26583">VLEPPLPYSQLKTLFLDAGNTIVAMELDYIASALKAEGVTCNLSDLRRAEAAARPVVSAALPRLRSTESIDSFEFYIREMLLRTPMTPAVGEEGVVTLAHNMVPLLDRIGRVKFWSSVIPGTPEALSAFRARGLQLVVVSNSDGTVDELLRDVGLREFFDAVIDSHVVGYEKPDPKIFLHALEVVGAGAETTLHVGDLYEADVVGARAAGIHALLLDPYNDWPLVDCERAVDLKELLNRFTED</sequence>
<accession>A0A381RVS3</accession>
<dbReference type="InterPro" id="IPR023214">
    <property type="entry name" value="HAD_sf"/>
</dbReference>
<dbReference type="InterPro" id="IPR051828">
    <property type="entry name" value="HAD-like_hydrolase_domain"/>
</dbReference>
<dbReference type="Gene3D" id="3.40.50.1000">
    <property type="entry name" value="HAD superfamily/HAD-like"/>
    <property type="match status" value="1"/>
</dbReference>
<gene>
    <name evidence="1" type="ORF">METZ01_LOCUS48814</name>
</gene>
<dbReference type="PRINTS" id="PR00413">
    <property type="entry name" value="HADHALOGNASE"/>
</dbReference>
<reference evidence="1" key="1">
    <citation type="submission" date="2018-05" db="EMBL/GenBank/DDBJ databases">
        <authorList>
            <person name="Lanie J.A."/>
            <person name="Ng W.-L."/>
            <person name="Kazmierczak K.M."/>
            <person name="Andrzejewski T.M."/>
            <person name="Davidsen T.M."/>
            <person name="Wayne K.J."/>
            <person name="Tettelin H."/>
            <person name="Glass J.I."/>
            <person name="Rusch D."/>
            <person name="Podicherti R."/>
            <person name="Tsui H.-C.T."/>
            <person name="Winkler M.E."/>
        </authorList>
    </citation>
    <scope>NUCLEOTIDE SEQUENCE</scope>
</reference>